<dbReference type="AlphaFoldDB" id="A0AAE0GQB8"/>
<comment type="caution">
    <text evidence="2">The sequence shown here is derived from an EMBL/GenBank/DDBJ whole genome shotgun (WGS) entry which is preliminary data.</text>
</comment>
<name>A0AAE0GQB8_9CHLO</name>
<feature type="compositionally biased region" description="Acidic residues" evidence="1">
    <location>
        <begin position="83"/>
        <end position="97"/>
    </location>
</feature>
<organism evidence="2 3">
    <name type="scientific">Cymbomonas tetramitiformis</name>
    <dbReference type="NCBI Taxonomy" id="36881"/>
    <lineage>
        <taxon>Eukaryota</taxon>
        <taxon>Viridiplantae</taxon>
        <taxon>Chlorophyta</taxon>
        <taxon>Pyramimonadophyceae</taxon>
        <taxon>Pyramimonadales</taxon>
        <taxon>Pyramimonadaceae</taxon>
        <taxon>Cymbomonas</taxon>
    </lineage>
</organism>
<dbReference type="Proteomes" id="UP001190700">
    <property type="component" value="Unassembled WGS sequence"/>
</dbReference>
<evidence type="ECO:0000313" key="2">
    <source>
        <dbReference type="EMBL" id="KAK3282098.1"/>
    </source>
</evidence>
<feature type="region of interest" description="Disordered" evidence="1">
    <location>
        <begin position="24"/>
        <end position="132"/>
    </location>
</feature>
<keyword evidence="3" id="KW-1185">Reference proteome</keyword>
<evidence type="ECO:0000256" key="1">
    <source>
        <dbReference type="SAM" id="MobiDB-lite"/>
    </source>
</evidence>
<sequence length="217" mass="23818">MTEDEIDKKKSMLVGKFKKAAGWKEVGKTVLSPTPSNVSNLISGSNVEEEADDAADKNDDEEDAEEEEGEAEYDLESHKGAEDEQDAESEEEAEEALTQDQHAGICSPEGATPTQTPTKSDPPTRDPESAKRIRAMLDAPYEPESVQHLLGDREEQAAMVKLVRVAVKSATKDFKKLRTKLTQRWGSWKLMPKAVKKSISVGSFEGKASPLFNLPVS</sequence>
<evidence type="ECO:0000313" key="3">
    <source>
        <dbReference type="Proteomes" id="UP001190700"/>
    </source>
</evidence>
<gene>
    <name evidence="2" type="ORF">CYMTET_10147</name>
</gene>
<dbReference type="EMBL" id="LGRX02003544">
    <property type="protein sequence ID" value="KAK3282098.1"/>
    <property type="molecule type" value="Genomic_DNA"/>
</dbReference>
<accession>A0AAE0GQB8</accession>
<protein>
    <submittedName>
        <fullName evidence="2">Uncharacterized protein</fullName>
    </submittedName>
</protein>
<reference evidence="2 3" key="1">
    <citation type="journal article" date="2015" name="Genome Biol. Evol.">
        <title>Comparative Genomics of a Bacterivorous Green Alga Reveals Evolutionary Causalities and Consequences of Phago-Mixotrophic Mode of Nutrition.</title>
        <authorList>
            <person name="Burns J.A."/>
            <person name="Paasch A."/>
            <person name="Narechania A."/>
            <person name="Kim E."/>
        </authorList>
    </citation>
    <scope>NUCLEOTIDE SEQUENCE [LARGE SCALE GENOMIC DNA]</scope>
    <source>
        <strain evidence="2 3">PLY_AMNH</strain>
    </source>
</reference>
<feature type="compositionally biased region" description="Polar residues" evidence="1">
    <location>
        <begin position="31"/>
        <end position="46"/>
    </location>
</feature>
<feature type="compositionally biased region" description="Acidic residues" evidence="1">
    <location>
        <begin position="47"/>
        <end position="74"/>
    </location>
</feature>
<feature type="compositionally biased region" description="Polar residues" evidence="1">
    <location>
        <begin position="112"/>
        <end position="121"/>
    </location>
</feature>
<proteinExistence type="predicted"/>
<feature type="compositionally biased region" description="Basic and acidic residues" evidence="1">
    <location>
        <begin position="122"/>
        <end position="131"/>
    </location>
</feature>